<sequence length="228" mass="25655">MKFCDDSGKDKKILKNRKRFLEKLGINTERIVTTGLVHGNNIEIVGKENGGEKIVGTDGLLTGEKNLFLSITVADCLPIFIYDPENQVIGLIHGGWRSLARNILALTIKKLTDNFNSPPKNILVGIGPGLGACHFKVKDDVLKEFTPFRNSKFLTGFKSSPSTIIRKNKKIFLDLKKIAKIQLLNLGLKKENIEISPECTYCLSDKYFSYRREKPKEIKTMMAIIGRK</sequence>
<evidence type="ECO:0000256" key="1">
    <source>
        <dbReference type="ARBA" id="ARBA00000553"/>
    </source>
</evidence>
<dbReference type="EMBL" id="PFEN01000028">
    <property type="protein sequence ID" value="PJE69522.1"/>
    <property type="molecule type" value="Genomic_DNA"/>
</dbReference>
<evidence type="ECO:0000256" key="6">
    <source>
        <dbReference type="ARBA" id="ARBA00022833"/>
    </source>
</evidence>
<dbReference type="InterPro" id="IPR011324">
    <property type="entry name" value="Cytotoxic_necrot_fac-like_cat"/>
</dbReference>
<comment type="catalytic activity">
    <reaction evidence="1">
        <text>inosine + phosphate = alpha-D-ribose 1-phosphate + hypoxanthine</text>
        <dbReference type="Rhea" id="RHEA:27646"/>
        <dbReference type="ChEBI" id="CHEBI:17368"/>
        <dbReference type="ChEBI" id="CHEBI:17596"/>
        <dbReference type="ChEBI" id="CHEBI:43474"/>
        <dbReference type="ChEBI" id="CHEBI:57720"/>
        <dbReference type="EC" id="2.4.2.1"/>
    </reaction>
    <physiologicalReaction direction="left-to-right" evidence="1">
        <dbReference type="Rhea" id="RHEA:27647"/>
    </physiologicalReaction>
</comment>
<keyword evidence="6" id="KW-0862">Zinc</keyword>
<dbReference type="PANTHER" id="PTHR30616">
    <property type="entry name" value="UNCHARACTERIZED PROTEIN YFIH"/>
    <property type="match status" value="1"/>
</dbReference>
<dbReference type="NCBIfam" id="TIGR00726">
    <property type="entry name" value="peptidoglycan editing factor PgeF"/>
    <property type="match status" value="1"/>
</dbReference>
<protein>
    <recommendedName>
        <fullName evidence="10">Purine nucleoside phosphorylase</fullName>
    </recommendedName>
</protein>
<dbReference type="GO" id="GO:0016787">
    <property type="term" value="F:hydrolase activity"/>
    <property type="evidence" value="ECO:0007669"/>
    <property type="project" value="UniProtKB-KW"/>
</dbReference>
<dbReference type="AlphaFoldDB" id="A0A2H9T1B6"/>
<dbReference type="Proteomes" id="UP000236946">
    <property type="component" value="Unassembled WGS sequence"/>
</dbReference>
<dbReference type="Pfam" id="PF02578">
    <property type="entry name" value="Cu-oxidase_4"/>
    <property type="match status" value="1"/>
</dbReference>
<dbReference type="PANTHER" id="PTHR30616:SF2">
    <property type="entry name" value="PURINE NUCLEOSIDE PHOSPHORYLASE LACC1"/>
    <property type="match status" value="1"/>
</dbReference>
<evidence type="ECO:0000256" key="10">
    <source>
        <dbReference type="RuleBase" id="RU361274"/>
    </source>
</evidence>
<comment type="similarity">
    <text evidence="2 10">Belongs to the purine nucleoside phosphorylase YfiH/LACC1 family.</text>
</comment>
<gene>
    <name evidence="11" type="ORF">COU98_01550</name>
</gene>
<evidence type="ECO:0000256" key="5">
    <source>
        <dbReference type="ARBA" id="ARBA00022801"/>
    </source>
</evidence>
<dbReference type="GO" id="GO:0017061">
    <property type="term" value="F:S-methyl-5-thioadenosine phosphorylase activity"/>
    <property type="evidence" value="ECO:0007669"/>
    <property type="project" value="UniProtKB-EC"/>
</dbReference>
<keyword evidence="5" id="KW-0378">Hydrolase</keyword>
<dbReference type="CDD" id="cd16833">
    <property type="entry name" value="YfiH"/>
    <property type="match status" value="1"/>
</dbReference>
<evidence type="ECO:0000313" key="11">
    <source>
        <dbReference type="EMBL" id="PJE69522.1"/>
    </source>
</evidence>
<dbReference type="InterPro" id="IPR003730">
    <property type="entry name" value="Cu_polyphenol_OxRdtase"/>
</dbReference>
<evidence type="ECO:0000256" key="4">
    <source>
        <dbReference type="ARBA" id="ARBA00022723"/>
    </source>
</evidence>
<evidence type="ECO:0000256" key="9">
    <source>
        <dbReference type="ARBA" id="ARBA00049893"/>
    </source>
</evidence>
<dbReference type="Gene3D" id="3.60.140.10">
    <property type="entry name" value="CNF1/YfiH-like putative cysteine hydrolases"/>
    <property type="match status" value="1"/>
</dbReference>
<comment type="catalytic activity">
    <reaction evidence="9">
        <text>S-methyl-5'-thioadenosine + phosphate = 5-(methylsulfanyl)-alpha-D-ribose 1-phosphate + adenine</text>
        <dbReference type="Rhea" id="RHEA:11852"/>
        <dbReference type="ChEBI" id="CHEBI:16708"/>
        <dbReference type="ChEBI" id="CHEBI:17509"/>
        <dbReference type="ChEBI" id="CHEBI:43474"/>
        <dbReference type="ChEBI" id="CHEBI:58533"/>
        <dbReference type="EC" id="2.4.2.28"/>
    </reaction>
    <physiologicalReaction direction="left-to-right" evidence="9">
        <dbReference type="Rhea" id="RHEA:11853"/>
    </physiologicalReaction>
</comment>
<dbReference type="GO" id="GO:0005507">
    <property type="term" value="F:copper ion binding"/>
    <property type="evidence" value="ECO:0007669"/>
    <property type="project" value="TreeGrafter"/>
</dbReference>
<reference evidence="12" key="1">
    <citation type="submission" date="2017-09" db="EMBL/GenBank/DDBJ databases">
        <title>Depth-based differentiation of microbial function through sediment-hosted aquifers and enrichment of novel symbionts in the deep terrestrial subsurface.</title>
        <authorList>
            <person name="Probst A.J."/>
            <person name="Ladd B."/>
            <person name="Jarett J.K."/>
            <person name="Geller-Mcgrath D.E."/>
            <person name="Sieber C.M.K."/>
            <person name="Emerson J.B."/>
            <person name="Anantharaman K."/>
            <person name="Thomas B.C."/>
            <person name="Malmstrom R."/>
            <person name="Stieglmeier M."/>
            <person name="Klingl A."/>
            <person name="Woyke T."/>
            <person name="Ryan C.M."/>
            <person name="Banfield J.F."/>
        </authorList>
    </citation>
    <scope>NUCLEOTIDE SEQUENCE [LARGE SCALE GENOMIC DNA]</scope>
</reference>
<organism evidence="11 12">
    <name type="scientific">Candidatus Staskawiczbacteria bacterium CG10_big_fil_rev_8_21_14_0_10_38_10</name>
    <dbReference type="NCBI Taxonomy" id="1974891"/>
    <lineage>
        <taxon>Bacteria</taxon>
        <taxon>Candidatus Staskawicziibacteriota</taxon>
    </lineage>
</organism>
<evidence type="ECO:0000256" key="7">
    <source>
        <dbReference type="ARBA" id="ARBA00047989"/>
    </source>
</evidence>
<comment type="catalytic activity">
    <reaction evidence="8">
        <text>adenosine + phosphate = alpha-D-ribose 1-phosphate + adenine</text>
        <dbReference type="Rhea" id="RHEA:27642"/>
        <dbReference type="ChEBI" id="CHEBI:16335"/>
        <dbReference type="ChEBI" id="CHEBI:16708"/>
        <dbReference type="ChEBI" id="CHEBI:43474"/>
        <dbReference type="ChEBI" id="CHEBI:57720"/>
        <dbReference type="EC" id="2.4.2.1"/>
    </reaction>
    <physiologicalReaction direction="left-to-right" evidence="8">
        <dbReference type="Rhea" id="RHEA:27643"/>
    </physiologicalReaction>
</comment>
<name>A0A2H9T1B6_9BACT</name>
<accession>A0A2H9T1B6</accession>
<evidence type="ECO:0000256" key="8">
    <source>
        <dbReference type="ARBA" id="ARBA00048968"/>
    </source>
</evidence>
<comment type="caution">
    <text evidence="11">The sequence shown here is derived from an EMBL/GenBank/DDBJ whole genome shotgun (WGS) entry which is preliminary data.</text>
</comment>
<evidence type="ECO:0000256" key="2">
    <source>
        <dbReference type="ARBA" id="ARBA00007353"/>
    </source>
</evidence>
<comment type="catalytic activity">
    <reaction evidence="7">
        <text>adenosine + H2O + H(+) = inosine + NH4(+)</text>
        <dbReference type="Rhea" id="RHEA:24408"/>
        <dbReference type="ChEBI" id="CHEBI:15377"/>
        <dbReference type="ChEBI" id="CHEBI:15378"/>
        <dbReference type="ChEBI" id="CHEBI:16335"/>
        <dbReference type="ChEBI" id="CHEBI:17596"/>
        <dbReference type="ChEBI" id="CHEBI:28938"/>
        <dbReference type="EC" id="3.5.4.4"/>
    </reaction>
    <physiologicalReaction direction="left-to-right" evidence="7">
        <dbReference type="Rhea" id="RHEA:24409"/>
    </physiologicalReaction>
</comment>
<proteinExistence type="inferred from homology"/>
<keyword evidence="3" id="KW-0808">Transferase</keyword>
<dbReference type="SUPFAM" id="SSF64438">
    <property type="entry name" value="CNF1/YfiH-like putative cysteine hydrolases"/>
    <property type="match status" value="1"/>
</dbReference>
<evidence type="ECO:0000256" key="3">
    <source>
        <dbReference type="ARBA" id="ARBA00022679"/>
    </source>
</evidence>
<keyword evidence="4" id="KW-0479">Metal-binding</keyword>
<dbReference type="InterPro" id="IPR038371">
    <property type="entry name" value="Cu_polyphenol_OxRdtase_sf"/>
</dbReference>
<evidence type="ECO:0000313" key="12">
    <source>
        <dbReference type="Proteomes" id="UP000236946"/>
    </source>
</evidence>